<evidence type="ECO:0000256" key="7">
    <source>
        <dbReference type="ARBA" id="ARBA00022737"/>
    </source>
</evidence>
<dbReference type="GO" id="GO:0004660">
    <property type="term" value="F:protein farnesyltransferase activity"/>
    <property type="evidence" value="ECO:0007669"/>
    <property type="project" value="UniProtKB-EC"/>
</dbReference>
<dbReference type="PANTHER" id="PTHR11129">
    <property type="entry name" value="PROTEIN FARNESYLTRANSFERASE ALPHA SUBUNIT/RAB GERANYLGERANYL TRANSFERASE ALPHA SUBUNIT"/>
    <property type="match status" value="1"/>
</dbReference>
<dbReference type="Proteomes" id="UP001150569">
    <property type="component" value="Unassembled WGS sequence"/>
</dbReference>
<comment type="similarity">
    <text evidence="2">Belongs to the protein prenyltransferase subunit alpha family.</text>
</comment>
<dbReference type="GO" id="GO:0005953">
    <property type="term" value="C:CAAX-protein geranylgeranyltransferase complex"/>
    <property type="evidence" value="ECO:0007669"/>
    <property type="project" value="TreeGrafter"/>
</dbReference>
<dbReference type="PROSITE" id="PS51147">
    <property type="entry name" value="PFTA"/>
    <property type="match status" value="2"/>
</dbReference>
<reference evidence="14" key="1">
    <citation type="submission" date="2022-07" db="EMBL/GenBank/DDBJ databases">
        <title>Phylogenomic reconstructions and comparative analyses of Kickxellomycotina fungi.</title>
        <authorList>
            <person name="Reynolds N.K."/>
            <person name="Stajich J.E."/>
            <person name="Barry K."/>
            <person name="Grigoriev I.V."/>
            <person name="Crous P."/>
            <person name="Smith M.E."/>
        </authorList>
    </citation>
    <scope>NUCLEOTIDE SEQUENCE</scope>
    <source>
        <strain evidence="14">RSA 861</strain>
    </source>
</reference>
<keyword evidence="15" id="KW-1185">Reference proteome</keyword>
<evidence type="ECO:0000256" key="8">
    <source>
        <dbReference type="ARBA" id="ARBA00022842"/>
    </source>
</evidence>
<keyword evidence="5" id="KW-0637">Prenyltransferase</keyword>
<evidence type="ECO:0000256" key="1">
    <source>
        <dbReference type="ARBA" id="ARBA00001946"/>
    </source>
</evidence>
<comment type="caution">
    <text evidence="14">The sequence shown here is derived from an EMBL/GenBank/DDBJ whole genome shotgun (WGS) entry which is preliminary data.</text>
</comment>
<protein>
    <recommendedName>
        <fullName evidence="9">Protein farnesyltransferase/geranylgeranyltransferase type-1 subunit alpha</fullName>
        <ecNumber evidence="4">2.5.1.58</ecNumber>
        <ecNumber evidence="3">2.5.1.59</ecNumber>
    </recommendedName>
    <alternativeName>
        <fullName evidence="12">CAAX farnesyltransferase subunit alpha</fullName>
    </alternativeName>
    <alternativeName>
        <fullName evidence="11">FTase-alpha</fullName>
    </alternativeName>
    <alternativeName>
        <fullName evidence="10">Ras proteins prenyltransferase subunit alpha</fullName>
    </alternativeName>
    <alternativeName>
        <fullName evidence="13">Type I protein geranyl-geranyltransferase subunit alpha</fullName>
    </alternativeName>
</protein>
<keyword evidence="8" id="KW-0460">Magnesium</keyword>
<dbReference type="AlphaFoldDB" id="A0A9W8DTD7"/>
<evidence type="ECO:0000256" key="9">
    <source>
        <dbReference type="ARBA" id="ARBA00040965"/>
    </source>
</evidence>
<evidence type="ECO:0000256" key="4">
    <source>
        <dbReference type="ARBA" id="ARBA00012702"/>
    </source>
</evidence>
<evidence type="ECO:0000256" key="6">
    <source>
        <dbReference type="ARBA" id="ARBA00022679"/>
    </source>
</evidence>
<dbReference type="Pfam" id="PF01239">
    <property type="entry name" value="PPTA"/>
    <property type="match status" value="3"/>
</dbReference>
<evidence type="ECO:0000256" key="3">
    <source>
        <dbReference type="ARBA" id="ARBA00012700"/>
    </source>
</evidence>
<proteinExistence type="inferred from homology"/>
<organism evidence="14 15">
    <name type="scientific">Tieghemiomyces parasiticus</name>
    <dbReference type="NCBI Taxonomy" id="78921"/>
    <lineage>
        <taxon>Eukaryota</taxon>
        <taxon>Fungi</taxon>
        <taxon>Fungi incertae sedis</taxon>
        <taxon>Zoopagomycota</taxon>
        <taxon>Kickxellomycotina</taxon>
        <taxon>Dimargaritomycetes</taxon>
        <taxon>Dimargaritales</taxon>
        <taxon>Dimargaritaceae</taxon>
        <taxon>Tieghemiomyces</taxon>
    </lineage>
</organism>
<evidence type="ECO:0000256" key="10">
    <source>
        <dbReference type="ARBA" id="ARBA00041392"/>
    </source>
</evidence>
<evidence type="ECO:0000313" key="14">
    <source>
        <dbReference type="EMBL" id="KAJ1924669.1"/>
    </source>
</evidence>
<evidence type="ECO:0000256" key="12">
    <source>
        <dbReference type="ARBA" id="ARBA00043086"/>
    </source>
</evidence>
<dbReference type="PANTHER" id="PTHR11129:SF1">
    <property type="entry name" value="PROTEIN FARNESYLTRANSFERASE_GERANYLGERANYLTRANSFERASE TYPE-1 SUBUNIT ALPHA"/>
    <property type="match status" value="1"/>
</dbReference>
<dbReference type="GO" id="GO:0004662">
    <property type="term" value="F:CAAX-protein geranylgeranyltransferase activity"/>
    <property type="evidence" value="ECO:0007669"/>
    <property type="project" value="UniProtKB-EC"/>
</dbReference>
<accession>A0A9W8DTD7</accession>
<sequence>MVKLEDSYVPLSQLPEWSDVTPIPQDDGPHPVAPIAYTQEYAEAMDYLRAVMKARELSSRALELTEEIVWLNAGHYTAWAYRLDILKHLNVDLYSELDFLSEFAEVNPKTYQLWGNSKNFHAWSYRQWVVTQFNQWDSELPYVAQLIDEDVRNNSAWNQRYFVLTRGSTQDLDRDTLRREIDYCLEKMALAPNNECPFAYCRGLLKKFGTHDDWLLIRAQLRALGGVANAGDVAAARSQYAWGLLLDIEEHLIREATEEEDLTARRAEVRRICELLAKELDPIRQKYWEYRAQLAQRL</sequence>
<evidence type="ECO:0000313" key="15">
    <source>
        <dbReference type="Proteomes" id="UP001150569"/>
    </source>
</evidence>
<dbReference type="OrthoDB" id="272289at2759"/>
<keyword evidence="7" id="KW-0677">Repeat</keyword>
<dbReference type="Gene3D" id="1.25.40.120">
    <property type="entry name" value="Protein prenylyltransferase"/>
    <property type="match status" value="2"/>
</dbReference>
<keyword evidence="6" id="KW-0808">Transferase</keyword>
<dbReference type="SUPFAM" id="SSF48439">
    <property type="entry name" value="Protein prenylyltransferase"/>
    <property type="match status" value="1"/>
</dbReference>
<dbReference type="EC" id="2.5.1.59" evidence="3"/>
<evidence type="ECO:0000256" key="11">
    <source>
        <dbReference type="ARBA" id="ARBA00042436"/>
    </source>
</evidence>
<dbReference type="EC" id="2.5.1.58" evidence="4"/>
<comment type="cofactor">
    <cofactor evidence="1">
        <name>Mg(2+)</name>
        <dbReference type="ChEBI" id="CHEBI:18420"/>
    </cofactor>
</comment>
<gene>
    <name evidence="14" type="ORF">IWQ60_005044</name>
</gene>
<dbReference type="InterPro" id="IPR002088">
    <property type="entry name" value="Prenyl_trans_a"/>
</dbReference>
<name>A0A9W8DTD7_9FUNG</name>
<dbReference type="EMBL" id="JANBPT010000260">
    <property type="protein sequence ID" value="KAJ1924669.1"/>
    <property type="molecule type" value="Genomic_DNA"/>
</dbReference>
<evidence type="ECO:0000256" key="13">
    <source>
        <dbReference type="ARBA" id="ARBA00043219"/>
    </source>
</evidence>
<evidence type="ECO:0000256" key="5">
    <source>
        <dbReference type="ARBA" id="ARBA00022602"/>
    </source>
</evidence>
<evidence type="ECO:0000256" key="2">
    <source>
        <dbReference type="ARBA" id="ARBA00006734"/>
    </source>
</evidence>
<dbReference type="GO" id="GO:0005965">
    <property type="term" value="C:protein farnesyltransferase complex"/>
    <property type="evidence" value="ECO:0007669"/>
    <property type="project" value="TreeGrafter"/>
</dbReference>